<dbReference type="Proteomes" id="UP001497497">
    <property type="component" value="Unassembled WGS sequence"/>
</dbReference>
<proteinExistence type="predicted"/>
<dbReference type="PANTHER" id="PTHR10083:SF374">
    <property type="entry name" value="BPTI_KUNITZ INHIBITOR DOMAIN-CONTAINING PROTEIN"/>
    <property type="match status" value="1"/>
</dbReference>
<evidence type="ECO:0000256" key="4">
    <source>
        <dbReference type="SAM" id="SignalP"/>
    </source>
</evidence>
<dbReference type="InterPro" id="IPR020901">
    <property type="entry name" value="Prtase_inh_Kunz-CS"/>
</dbReference>
<dbReference type="PROSITE" id="PS50279">
    <property type="entry name" value="BPTI_KUNITZ_2"/>
    <property type="match status" value="1"/>
</dbReference>
<dbReference type="Pfam" id="PF00014">
    <property type="entry name" value="Kunitz_BPTI"/>
    <property type="match status" value="1"/>
</dbReference>
<feature type="domain" description="BPTI/Kunitz inhibitor" evidence="5">
    <location>
        <begin position="26"/>
        <end position="76"/>
    </location>
</feature>
<dbReference type="AlphaFoldDB" id="A0AAV2IAD2"/>
<dbReference type="PRINTS" id="PR00759">
    <property type="entry name" value="BASICPTASE"/>
</dbReference>
<organism evidence="6 7">
    <name type="scientific">Lymnaea stagnalis</name>
    <name type="common">Great pond snail</name>
    <name type="synonym">Helix stagnalis</name>
    <dbReference type="NCBI Taxonomy" id="6523"/>
    <lineage>
        <taxon>Eukaryota</taxon>
        <taxon>Metazoa</taxon>
        <taxon>Spiralia</taxon>
        <taxon>Lophotrochozoa</taxon>
        <taxon>Mollusca</taxon>
        <taxon>Gastropoda</taxon>
        <taxon>Heterobranchia</taxon>
        <taxon>Euthyneura</taxon>
        <taxon>Panpulmonata</taxon>
        <taxon>Hygrophila</taxon>
        <taxon>Lymnaeoidea</taxon>
        <taxon>Lymnaeidae</taxon>
        <taxon>Lymnaea</taxon>
    </lineage>
</organism>
<dbReference type="EMBL" id="CAXITT010000435">
    <property type="protein sequence ID" value="CAL1541485.1"/>
    <property type="molecule type" value="Genomic_DNA"/>
</dbReference>
<evidence type="ECO:0000256" key="3">
    <source>
        <dbReference type="ARBA" id="ARBA00023157"/>
    </source>
</evidence>
<dbReference type="SMART" id="SM00131">
    <property type="entry name" value="KU"/>
    <property type="match status" value="1"/>
</dbReference>
<dbReference type="PANTHER" id="PTHR10083">
    <property type="entry name" value="KUNITZ-TYPE PROTEASE INHIBITOR-RELATED"/>
    <property type="match status" value="1"/>
</dbReference>
<dbReference type="InterPro" id="IPR036880">
    <property type="entry name" value="Kunitz_BPTI_sf"/>
</dbReference>
<name>A0AAV2IAD2_LYMST</name>
<evidence type="ECO:0000313" key="6">
    <source>
        <dbReference type="EMBL" id="CAL1541485.1"/>
    </source>
</evidence>
<dbReference type="PROSITE" id="PS00280">
    <property type="entry name" value="BPTI_KUNITZ_1"/>
    <property type="match status" value="1"/>
</dbReference>
<dbReference type="InterPro" id="IPR002223">
    <property type="entry name" value="Kunitz_BPTI"/>
</dbReference>
<dbReference type="SUPFAM" id="SSF57362">
    <property type="entry name" value="BPTI-like"/>
    <property type="match status" value="1"/>
</dbReference>
<evidence type="ECO:0000259" key="5">
    <source>
        <dbReference type="PROSITE" id="PS50279"/>
    </source>
</evidence>
<keyword evidence="4" id="KW-0732">Signal</keyword>
<evidence type="ECO:0000256" key="2">
    <source>
        <dbReference type="ARBA" id="ARBA00022900"/>
    </source>
</evidence>
<feature type="chain" id="PRO_5043785658" description="BPTI/Kunitz inhibitor domain-containing protein" evidence="4">
    <location>
        <begin position="22"/>
        <end position="78"/>
    </location>
</feature>
<evidence type="ECO:0000256" key="1">
    <source>
        <dbReference type="ARBA" id="ARBA00022690"/>
    </source>
</evidence>
<dbReference type="GO" id="GO:0004867">
    <property type="term" value="F:serine-type endopeptidase inhibitor activity"/>
    <property type="evidence" value="ECO:0007669"/>
    <property type="project" value="UniProtKB-KW"/>
</dbReference>
<dbReference type="Gene3D" id="4.10.410.10">
    <property type="entry name" value="Pancreatic trypsin inhibitor Kunitz domain"/>
    <property type="match status" value="1"/>
</dbReference>
<keyword evidence="1" id="KW-0646">Protease inhibitor</keyword>
<evidence type="ECO:0000313" key="7">
    <source>
        <dbReference type="Proteomes" id="UP001497497"/>
    </source>
</evidence>
<keyword evidence="3" id="KW-1015">Disulfide bond</keyword>
<dbReference type="FunFam" id="4.10.410.10:FF:000015">
    <property type="entry name" value="WAP four-disulfide core domain 6A"/>
    <property type="match status" value="1"/>
</dbReference>
<gene>
    <name evidence="6" type="ORF">GSLYS_00015091001</name>
</gene>
<protein>
    <recommendedName>
        <fullName evidence="5">BPTI/Kunitz inhibitor domain-containing protein</fullName>
    </recommendedName>
</protein>
<keyword evidence="2" id="KW-0722">Serine protease inhibitor</keyword>
<keyword evidence="7" id="KW-1185">Reference proteome</keyword>
<dbReference type="InterPro" id="IPR050098">
    <property type="entry name" value="TFPI/VKTCI-like"/>
</dbReference>
<dbReference type="CDD" id="cd00109">
    <property type="entry name" value="Kunitz-type"/>
    <property type="match status" value="1"/>
</dbReference>
<comment type="caution">
    <text evidence="6">The sequence shown here is derived from an EMBL/GenBank/DDBJ whole genome shotgun (WGS) entry which is preliminary data.</text>
</comment>
<accession>A0AAV2IAD2</accession>
<feature type="signal peptide" evidence="4">
    <location>
        <begin position="1"/>
        <end position="21"/>
    </location>
</feature>
<reference evidence="6 7" key="1">
    <citation type="submission" date="2024-04" db="EMBL/GenBank/DDBJ databases">
        <authorList>
            <consortium name="Genoscope - CEA"/>
            <person name="William W."/>
        </authorList>
    </citation>
    <scope>NUCLEOTIDE SEQUENCE [LARGE SCALE GENOMIC DNA]</scope>
</reference>
<sequence>MDVKVVLFCLLGLVWLQVSHQKDDICSLPSETGPCKGNFLRYHYNSSTNACDSFVYGGCKGNANNFQDIDDCKAACID</sequence>